<dbReference type="Proteomes" id="UP000094043">
    <property type="component" value="Chromosome 4"/>
</dbReference>
<proteinExistence type="inferred from homology"/>
<feature type="region of interest" description="Disordered" evidence="5">
    <location>
        <begin position="192"/>
        <end position="265"/>
    </location>
</feature>
<sequence length="265" mass="30309">MFPKPILTASRLLSTAYFHPPAPAPALFSPQRWRMTYAGYSTKKREREVDMEEFEEDLFGESGPVVQVEDVYAEEVDAWKAPPGKERALPEKTLPIRPRLPGSIKKLNRILSRQRTVEIPEDELRERFVKGRGPGGQAINKTNSSVSLTHIPTGIRVQAQPTRSREENRKVARKILSERLELLRSTGQLSSKAGLQGIDNGTVDMEPSEGAEEMSKKERRKIEETRLGERYTKMEIKAEKERRRKANRAKKAKKKYGQKVDEDRL</sequence>
<dbReference type="GO" id="GO:0005739">
    <property type="term" value="C:mitochondrion"/>
    <property type="evidence" value="ECO:0007669"/>
    <property type="project" value="UniProtKB-SubCell"/>
</dbReference>
<gene>
    <name evidence="7" type="ORF">L203_103774</name>
</gene>
<dbReference type="InterPro" id="IPR000352">
    <property type="entry name" value="Pep_chain_release_fac_I"/>
</dbReference>
<dbReference type="EMBL" id="CP143787">
    <property type="protein sequence ID" value="WVN88563.1"/>
    <property type="molecule type" value="Genomic_DNA"/>
</dbReference>
<dbReference type="Pfam" id="PF00472">
    <property type="entry name" value="RF-1"/>
    <property type="match status" value="1"/>
</dbReference>
<keyword evidence="4" id="KW-0496">Mitochondrion</keyword>
<comment type="similarity">
    <text evidence="2">Belongs to the prokaryotic/mitochondrial release factor family.</text>
</comment>
<reference evidence="7" key="1">
    <citation type="submission" date="2016-06" db="EMBL/GenBank/DDBJ databases">
        <authorList>
            <person name="Cuomo C."/>
            <person name="Litvintseva A."/>
            <person name="Heitman J."/>
            <person name="Chen Y."/>
            <person name="Sun S."/>
            <person name="Springer D."/>
            <person name="Dromer F."/>
            <person name="Young S."/>
            <person name="Zeng Q."/>
            <person name="Chapman S."/>
            <person name="Gujja S."/>
            <person name="Saif S."/>
            <person name="Birren B."/>
        </authorList>
    </citation>
    <scope>NUCLEOTIDE SEQUENCE</scope>
    <source>
        <strain evidence="7">CBS 7841</strain>
    </source>
</reference>
<dbReference type="Gene3D" id="3.30.160.20">
    <property type="match status" value="1"/>
</dbReference>
<dbReference type="AlphaFoldDB" id="A0A1E3IEA8"/>
<dbReference type="RefSeq" id="XP_066069263.1">
    <property type="nucleotide sequence ID" value="XM_066213166.1"/>
</dbReference>
<dbReference type="PANTHER" id="PTHR46203">
    <property type="entry name" value="PROBABLE PEPTIDE CHAIN RELEASE FACTOR C12ORF65"/>
    <property type="match status" value="1"/>
</dbReference>
<dbReference type="GeneID" id="91087984"/>
<protein>
    <recommendedName>
        <fullName evidence="6">Prokaryotic-type class I peptide chain release factors domain-containing protein</fullName>
    </recommendedName>
</protein>
<evidence type="ECO:0000256" key="2">
    <source>
        <dbReference type="ARBA" id="ARBA00010835"/>
    </source>
</evidence>
<reference evidence="7" key="3">
    <citation type="submission" date="2024-01" db="EMBL/GenBank/DDBJ databases">
        <authorList>
            <person name="Coelho M.A."/>
            <person name="David-Palma M."/>
            <person name="Shea T."/>
            <person name="Sun S."/>
            <person name="Cuomo C.A."/>
            <person name="Heitman J."/>
        </authorList>
    </citation>
    <scope>NUCLEOTIDE SEQUENCE</scope>
    <source>
        <strain evidence="7">CBS 7841</strain>
    </source>
</reference>
<evidence type="ECO:0000256" key="5">
    <source>
        <dbReference type="SAM" id="MobiDB-lite"/>
    </source>
</evidence>
<dbReference type="KEGG" id="cdep:91087984"/>
<accession>A0A1E3IEA8</accession>
<comment type="subcellular location">
    <subcellularLocation>
        <location evidence="1">Mitochondrion</location>
    </subcellularLocation>
</comment>
<dbReference type="PANTHER" id="PTHR46203:SF1">
    <property type="entry name" value="MITOCHONDRIAL TRANSLATION RELEASE FACTOR IN RESCUE"/>
    <property type="match status" value="1"/>
</dbReference>
<keyword evidence="3" id="KW-0809">Transit peptide</keyword>
<dbReference type="SUPFAM" id="SSF75620">
    <property type="entry name" value="Release factor"/>
    <property type="match status" value="1"/>
</dbReference>
<feature type="compositionally biased region" description="Basic and acidic residues" evidence="5">
    <location>
        <begin position="213"/>
        <end position="241"/>
    </location>
</feature>
<dbReference type="GO" id="GO:0003747">
    <property type="term" value="F:translation release factor activity"/>
    <property type="evidence" value="ECO:0007669"/>
    <property type="project" value="InterPro"/>
</dbReference>
<organism evidence="7 8">
    <name type="scientific">Cryptococcus depauperatus CBS 7841</name>
    <dbReference type="NCBI Taxonomy" id="1295531"/>
    <lineage>
        <taxon>Eukaryota</taxon>
        <taxon>Fungi</taxon>
        <taxon>Dikarya</taxon>
        <taxon>Basidiomycota</taxon>
        <taxon>Agaricomycotina</taxon>
        <taxon>Tremellomycetes</taxon>
        <taxon>Tremellales</taxon>
        <taxon>Cryptococcaceae</taxon>
        <taxon>Cryptococcus</taxon>
    </lineage>
</organism>
<evidence type="ECO:0000256" key="3">
    <source>
        <dbReference type="ARBA" id="ARBA00022946"/>
    </source>
</evidence>
<name>A0A1E3IEA8_9TREE</name>
<evidence type="ECO:0000259" key="6">
    <source>
        <dbReference type="Pfam" id="PF00472"/>
    </source>
</evidence>
<dbReference type="OrthoDB" id="277888at2759"/>
<keyword evidence="8" id="KW-1185">Reference proteome</keyword>
<dbReference type="GO" id="GO:0032543">
    <property type="term" value="P:mitochondrial translation"/>
    <property type="evidence" value="ECO:0007669"/>
    <property type="project" value="UniProtKB-ARBA"/>
</dbReference>
<evidence type="ECO:0000313" key="8">
    <source>
        <dbReference type="Proteomes" id="UP000094043"/>
    </source>
</evidence>
<feature type="compositionally biased region" description="Basic residues" evidence="5">
    <location>
        <begin position="242"/>
        <end position="257"/>
    </location>
</feature>
<evidence type="ECO:0000256" key="1">
    <source>
        <dbReference type="ARBA" id="ARBA00004173"/>
    </source>
</evidence>
<evidence type="ECO:0000256" key="4">
    <source>
        <dbReference type="ARBA" id="ARBA00023128"/>
    </source>
</evidence>
<dbReference type="InterPro" id="IPR045853">
    <property type="entry name" value="Pep_chain_release_fac_I_sf"/>
</dbReference>
<dbReference type="InterPro" id="IPR052405">
    <property type="entry name" value="Mito_Transl_Release_Factor"/>
</dbReference>
<feature type="domain" description="Prokaryotic-type class I peptide chain release factors" evidence="6">
    <location>
        <begin position="116"/>
        <end position="191"/>
    </location>
</feature>
<dbReference type="FunFam" id="3.30.160.20:FF:000065">
    <property type="entry name" value="Peptidyl-tRNA hydrolase domain protein"/>
    <property type="match status" value="1"/>
</dbReference>
<reference evidence="7" key="2">
    <citation type="journal article" date="2022" name="Elife">
        <title>Obligate sexual reproduction of a homothallic fungus closely related to the Cryptococcus pathogenic species complex.</title>
        <authorList>
            <person name="Passer A.R."/>
            <person name="Clancey S.A."/>
            <person name="Shea T."/>
            <person name="David-Palma M."/>
            <person name="Averette A.F."/>
            <person name="Boekhout T."/>
            <person name="Porcel B.M."/>
            <person name="Nowrousian M."/>
            <person name="Cuomo C.A."/>
            <person name="Sun S."/>
            <person name="Heitman J."/>
            <person name="Coelho M.A."/>
        </authorList>
    </citation>
    <scope>NUCLEOTIDE SEQUENCE</scope>
    <source>
        <strain evidence="7">CBS 7841</strain>
    </source>
</reference>
<dbReference type="VEuPathDB" id="FungiDB:L203_03727"/>
<evidence type="ECO:0000313" key="7">
    <source>
        <dbReference type="EMBL" id="WVN88563.1"/>
    </source>
</evidence>